<accession>A0A9D2D460</accession>
<organism evidence="1 2">
    <name type="scientific">Candidatus Eubacterium avistercoris</name>
    <dbReference type="NCBI Taxonomy" id="2838567"/>
    <lineage>
        <taxon>Bacteria</taxon>
        <taxon>Bacillati</taxon>
        <taxon>Bacillota</taxon>
        <taxon>Clostridia</taxon>
        <taxon>Eubacteriales</taxon>
        <taxon>Eubacteriaceae</taxon>
        <taxon>Eubacterium</taxon>
    </lineage>
</organism>
<proteinExistence type="predicted"/>
<name>A0A9D2D460_9FIRM</name>
<protein>
    <submittedName>
        <fullName evidence="1">Uncharacterized protein</fullName>
    </submittedName>
</protein>
<sequence length="66" mass="7498">MDDKLKNECTHNCHTCGSACSTDAKQEGFFDKIESISNQLDEDEVLKILGDTVSQWEKEMQEDEEA</sequence>
<evidence type="ECO:0000313" key="2">
    <source>
        <dbReference type="Proteomes" id="UP000824024"/>
    </source>
</evidence>
<reference evidence="1" key="2">
    <citation type="submission" date="2021-04" db="EMBL/GenBank/DDBJ databases">
        <authorList>
            <person name="Gilroy R."/>
        </authorList>
    </citation>
    <scope>NUCLEOTIDE SEQUENCE</scope>
    <source>
        <strain evidence="1">CHK192-9172</strain>
    </source>
</reference>
<dbReference type="Proteomes" id="UP000824024">
    <property type="component" value="Unassembled WGS sequence"/>
</dbReference>
<comment type="caution">
    <text evidence="1">The sequence shown here is derived from an EMBL/GenBank/DDBJ whole genome shotgun (WGS) entry which is preliminary data.</text>
</comment>
<gene>
    <name evidence="1" type="ORF">IAA08_10270</name>
</gene>
<evidence type="ECO:0000313" key="1">
    <source>
        <dbReference type="EMBL" id="HIZ08302.1"/>
    </source>
</evidence>
<dbReference type="AlphaFoldDB" id="A0A9D2D460"/>
<dbReference type="EMBL" id="DXCH01000278">
    <property type="protein sequence ID" value="HIZ08302.1"/>
    <property type="molecule type" value="Genomic_DNA"/>
</dbReference>
<reference evidence="1" key="1">
    <citation type="journal article" date="2021" name="PeerJ">
        <title>Extensive microbial diversity within the chicken gut microbiome revealed by metagenomics and culture.</title>
        <authorList>
            <person name="Gilroy R."/>
            <person name="Ravi A."/>
            <person name="Getino M."/>
            <person name="Pursley I."/>
            <person name="Horton D.L."/>
            <person name="Alikhan N.F."/>
            <person name="Baker D."/>
            <person name="Gharbi K."/>
            <person name="Hall N."/>
            <person name="Watson M."/>
            <person name="Adriaenssens E.M."/>
            <person name="Foster-Nyarko E."/>
            <person name="Jarju S."/>
            <person name="Secka A."/>
            <person name="Antonio M."/>
            <person name="Oren A."/>
            <person name="Chaudhuri R.R."/>
            <person name="La Ragione R."/>
            <person name="Hildebrand F."/>
            <person name="Pallen M.J."/>
        </authorList>
    </citation>
    <scope>NUCLEOTIDE SEQUENCE</scope>
    <source>
        <strain evidence="1">CHK192-9172</strain>
    </source>
</reference>